<dbReference type="InterPro" id="IPR028082">
    <property type="entry name" value="Peripla_BP_I"/>
</dbReference>
<protein>
    <submittedName>
        <fullName evidence="5">LacI family DNA-binding transcriptional regulator</fullName>
    </submittedName>
</protein>
<evidence type="ECO:0000313" key="5">
    <source>
        <dbReference type="EMBL" id="MCZ0856749.1"/>
    </source>
</evidence>
<sequence>MKPTPKRPTIADVANEAGVSTVTVSRVLSRSQKVSDKTRARVEAVMRELGYFGNSAARQLVSGRPETLAIITSETLPYGYAQTISGAEQRARRAGMSSLICVLDRDDEKAVEHAVASTASHQPAGVVVVDYDALAHSAISRIPDYLPVVDVGPPQSGESSGKPYVAIDEYGGAYEVTKHLVELGHTSVFVVAQPNNAPPERRSVGALDALRDARLPLYPIVRCESWEPRSGYRACRRLLEEYGELVTAVVCPNDELALGAVRAVHEAGLSVPEDVSVTGFDGIPLADVVTPTLTTLRQDFTAAGRAAVELLLDLPDRAGAAPSPVVIASELIRGESTTVPHPRRGLVRAARA</sequence>
<dbReference type="SUPFAM" id="SSF53822">
    <property type="entry name" value="Periplasmic binding protein-like I"/>
    <property type="match status" value="1"/>
</dbReference>
<evidence type="ECO:0000313" key="6">
    <source>
        <dbReference type="Proteomes" id="UP001072034"/>
    </source>
</evidence>
<dbReference type="PROSITE" id="PS50932">
    <property type="entry name" value="HTH_LACI_2"/>
    <property type="match status" value="1"/>
</dbReference>
<dbReference type="SMART" id="SM00354">
    <property type="entry name" value="HTH_LACI"/>
    <property type="match status" value="1"/>
</dbReference>
<dbReference type="Pfam" id="PF00356">
    <property type="entry name" value="LacI"/>
    <property type="match status" value="1"/>
</dbReference>
<feature type="domain" description="HTH lacI-type" evidence="4">
    <location>
        <begin position="8"/>
        <end position="62"/>
    </location>
</feature>
<keyword evidence="6" id="KW-1185">Reference proteome</keyword>
<dbReference type="PROSITE" id="PS00356">
    <property type="entry name" value="HTH_LACI_1"/>
    <property type="match status" value="1"/>
</dbReference>
<dbReference type="EMBL" id="JAPTMY010000002">
    <property type="protein sequence ID" value="MCZ0856749.1"/>
    <property type="molecule type" value="Genomic_DNA"/>
</dbReference>
<keyword evidence="1" id="KW-0805">Transcription regulation</keyword>
<reference evidence="5" key="1">
    <citation type="submission" date="2022-10" db="EMBL/GenBank/DDBJ databases">
        <title>Genome sequence of Actinomyces israelii ATCC 10048.</title>
        <authorList>
            <person name="Watt R.M."/>
            <person name="Tong W.M."/>
        </authorList>
    </citation>
    <scope>NUCLEOTIDE SEQUENCE</scope>
    <source>
        <strain evidence="5">ATCC 10048</strain>
    </source>
</reference>
<gene>
    <name evidence="5" type="ORF">OHJ16_01615</name>
</gene>
<evidence type="ECO:0000259" key="4">
    <source>
        <dbReference type="PROSITE" id="PS50932"/>
    </source>
</evidence>
<dbReference type="InterPro" id="IPR000843">
    <property type="entry name" value="HTH_LacI"/>
</dbReference>
<keyword evidence="3" id="KW-0804">Transcription</keyword>
<evidence type="ECO:0000256" key="3">
    <source>
        <dbReference type="ARBA" id="ARBA00023163"/>
    </source>
</evidence>
<dbReference type="Pfam" id="PF13377">
    <property type="entry name" value="Peripla_BP_3"/>
    <property type="match status" value="1"/>
</dbReference>
<dbReference type="GO" id="GO:0003677">
    <property type="term" value="F:DNA binding"/>
    <property type="evidence" value="ECO:0007669"/>
    <property type="project" value="UniProtKB-KW"/>
</dbReference>
<accession>A0ABT4I4V3</accession>
<dbReference type="CDD" id="cd01392">
    <property type="entry name" value="HTH_LacI"/>
    <property type="match status" value="1"/>
</dbReference>
<dbReference type="Gene3D" id="3.40.50.2300">
    <property type="match status" value="2"/>
</dbReference>
<comment type="caution">
    <text evidence="5">The sequence shown here is derived from an EMBL/GenBank/DDBJ whole genome shotgun (WGS) entry which is preliminary data.</text>
</comment>
<dbReference type="InterPro" id="IPR010982">
    <property type="entry name" value="Lambda_DNA-bd_dom_sf"/>
</dbReference>
<dbReference type="PANTHER" id="PTHR30146">
    <property type="entry name" value="LACI-RELATED TRANSCRIPTIONAL REPRESSOR"/>
    <property type="match status" value="1"/>
</dbReference>
<dbReference type="Proteomes" id="UP001072034">
    <property type="component" value="Unassembled WGS sequence"/>
</dbReference>
<evidence type="ECO:0000256" key="1">
    <source>
        <dbReference type="ARBA" id="ARBA00023015"/>
    </source>
</evidence>
<keyword evidence="2 5" id="KW-0238">DNA-binding</keyword>
<dbReference type="SUPFAM" id="SSF47413">
    <property type="entry name" value="lambda repressor-like DNA-binding domains"/>
    <property type="match status" value="1"/>
</dbReference>
<dbReference type="Gene3D" id="1.10.260.40">
    <property type="entry name" value="lambda repressor-like DNA-binding domains"/>
    <property type="match status" value="1"/>
</dbReference>
<dbReference type="PANTHER" id="PTHR30146:SF109">
    <property type="entry name" value="HTH-TYPE TRANSCRIPTIONAL REGULATOR GALS"/>
    <property type="match status" value="1"/>
</dbReference>
<dbReference type="RefSeq" id="WP_268916464.1">
    <property type="nucleotide sequence ID" value="NZ_JAPTMY010000002.1"/>
</dbReference>
<dbReference type="CDD" id="cd01574">
    <property type="entry name" value="PBP1_LacI"/>
    <property type="match status" value="1"/>
</dbReference>
<evidence type="ECO:0000256" key="2">
    <source>
        <dbReference type="ARBA" id="ARBA00023125"/>
    </source>
</evidence>
<organism evidence="5 6">
    <name type="scientific">Actinomyces israelii</name>
    <dbReference type="NCBI Taxonomy" id="1659"/>
    <lineage>
        <taxon>Bacteria</taxon>
        <taxon>Bacillati</taxon>
        <taxon>Actinomycetota</taxon>
        <taxon>Actinomycetes</taxon>
        <taxon>Actinomycetales</taxon>
        <taxon>Actinomycetaceae</taxon>
        <taxon>Actinomyces</taxon>
    </lineage>
</organism>
<name>A0ABT4I4V3_9ACTO</name>
<proteinExistence type="predicted"/>
<dbReference type="InterPro" id="IPR046335">
    <property type="entry name" value="LacI/GalR-like_sensor"/>
</dbReference>